<dbReference type="KEGG" id="ceu:A7L45_07500"/>
<reference evidence="3" key="1">
    <citation type="journal article" date="2016" name="Front. Microbiol.">
        <title>Complete Genome Sequence of Clostridium estertheticum DSM 8809, a Microbe Identified in Spoiled Vacuum Packed Beef.</title>
        <authorList>
            <person name="Yu Z."/>
            <person name="Gunn L."/>
            <person name="Brennan E."/>
            <person name="Reid R."/>
            <person name="Wall P.G."/>
            <person name="Gaora O.P."/>
            <person name="Hurley D."/>
            <person name="Bolton D."/>
            <person name="Fanning S."/>
        </authorList>
    </citation>
    <scope>NUCLEOTIDE SEQUENCE [LARGE SCALE GENOMIC DNA]</scope>
    <source>
        <strain evidence="3">DSM 8809</strain>
    </source>
</reference>
<dbReference type="RefSeq" id="WP_071612219.1">
    <property type="nucleotide sequence ID" value="NZ_CP015756.1"/>
</dbReference>
<dbReference type="STRING" id="1552.A7L45_07500"/>
<evidence type="ECO:0000256" key="1">
    <source>
        <dbReference type="SAM" id="SignalP"/>
    </source>
</evidence>
<dbReference type="EMBL" id="CP015756">
    <property type="protein sequence ID" value="APC39926.1"/>
    <property type="molecule type" value="Genomic_DNA"/>
</dbReference>
<organism evidence="2 3">
    <name type="scientific">Clostridium estertheticum subsp. estertheticum</name>
    <dbReference type="NCBI Taxonomy" id="1552"/>
    <lineage>
        <taxon>Bacteria</taxon>
        <taxon>Bacillati</taxon>
        <taxon>Bacillota</taxon>
        <taxon>Clostridia</taxon>
        <taxon>Eubacteriales</taxon>
        <taxon>Clostridiaceae</taxon>
        <taxon>Clostridium</taxon>
    </lineage>
</organism>
<keyword evidence="3" id="KW-1185">Reference proteome</keyword>
<evidence type="ECO:0000313" key="3">
    <source>
        <dbReference type="Proteomes" id="UP000182569"/>
    </source>
</evidence>
<sequence>MIKRILLVTLVSSVLILSFSSCSSKPSKSSELPKVSPHIQSQTVYDKSISSSKKLTASFKISPTNKSFPDDYAGSYLDSKGLLHVNLVSNKNLETYKSIVNNDSVIFSLQKTSLNSLHNIHVLLEDYMTEYKITAIGTTEQTDTVDIRLKDINNEAAILNIVTKAGYNRNCIKFDVNTKDIPAL</sequence>
<feature type="chain" id="PRO_5039449356" description="Lipoprotein" evidence="1">
    <location>
        <begin position="25"/>
        <end position="184"/>
    </location>
</feature>
<proteinExistence type="predicted"/>
<accession>A0A1J0GG93</accession>
<dbReference type="AlphaFoldDB" id="A0A1J0GG93"/>
<evidence type="ECO:0000313" key="2">
    <source>
        <dbReference type="EMBL" id="APC39926.1"/>
    </source>
</evidence>
<keyword evidence="1" id="KW-0732">Signal</keyword>
<dbReference type="Proteomes" id="UP000182569">
    <property type="component" value="Chromosome"/>
</dbReference>
<protein>
    <recommendedName>
        <fullName evidence="4">Lipoprotein</fullName>
    </recommendedName>
</protein>
<dbReference type="PROSITE" id="PS51257">
    <property type="entry name" value="PROKAR_LIPOPROTEIN"/>
    <property type="match status" value="1"/>
</dbReference>
<evidence type="ECO:0008006" key="4">
    <source>
        <dbReference type="Google" id="ProtNLM"/>
    </source>
</evidence>
<feature type="signal peptide" evidence="1">
    <location>
        <begin position="1"/>
        <end position="24"/>
    </location>
</feature>
<gene>
    <name evidence="2" type="ORF">A7L45_07500</name>
</gene>
<name>A0A1J0GG93_9CLOT</name>